<reference evidence="2" key="1">
    <citation type="submission" date="2020-01" db="EMBL/GenBank/DDBJ databases">
        <title>Draft genome sequence of the Termite Coptotermes fromosanus.</title>
        <authorList>
            <person name="Itakura S."/>
            <person name="Yosikawa Y."/>
            <person name="Umezawa K."/>
        </authorList>
    </citation>
    <scope>NUCLEOTIDE SEQUENCE [LARGE SCALE GENOMIC DNA]</scope>
</reference>
<sequence>MSDGMVRKWVRKFNEDRDNVHHEPRSGRPSVVSDDLVRAIEAKVREDGRFTISSLSLYFQRISRTVLYEIVTDRSDFSEILLTLGAEGAVRGTQKEAGCQCIDPSHATQ</sequence>
<evidence type="ECO:0000313" key="2">
    <source>
        <dbReference type="Proteomes" id="UP000502823"/>
    </source>
</evidence>
<evidence type="ECO:0000313" key="1">
    <source>
        <dbReference type="EMBL" id="GFG28283.1"/>
    </source>
</evidence>
<evidence type="ECO:0008006" key="3">
    <source>
        <dbReference type="Google" id="ProtNLM"/>
    </source>
</evidence>
<dbReference type="EMBL" id="BLKM01003281">
    <property type="protein sequence ID" value="GFG28283.1"/>
    <property type="molecule type" value="Genomic_DNA"/>
</dbReference>
<dbReference type="AlphaFoldDB" id="A0A6L2P7V5"/>
<gene>
    <name evidence="1" type="ORF">Cfor_07905</name>
</gene>
<protein>
    <recommendedName>
        <fullName evidence="3">Mos1 transposase HTH domain-containing protein</fullName>
    </recommendedName>
</protein>
<keyword evidence="2" id="KW-1185">Reference proteome</keyword>
<name>A0A6L2P7V5_COPFO</name>
<dbReference type="OrthoDB" id="10046483at2759"/>
<comment type="caution">
    <text evidence="1">The sequence shown here is derived from an EMBL/GenBank/DDBJ whole genome shotgun (WGS) entry which is preliminary data.</text>
</comment>
<dbReference type="InParanoid" id="A0A6L2P7V5"/>
<organism evidence="1 2">
    <name type="scientific">Coptotermes formosanus</name>
    <name type="common">Formosan subterranean termite</name>
    <dbReference type="NCBI Taxonomy" id="36987"/>
    <lineage>
        <taxon>Eukaryota</taxon>
        <taxon>Metazoa</taxon>
        <taxon>Ecdysozoa</taxon>
        <taxon>Arthropoda</taxon>
        <taxon>Hexapoda</taxon>
        <taxon>Insecta</taxon>
        <taxon>Pterygota</taxon>
        <taxon>Neoptera</taxon>
        <taxon>Polyneoptera</taxon>
        <taxon>Dictyoptera</taxon>
        <taxon>Blattodea</taxon>
        <taxon>Blattoidea</taxon>
        <taxon>Termitoidae</taxon>
        <taxon>Rhinotermitidae</taxon>
        <taxon>Coptotermes</taxon>
    </lineage>
</organism>
<accession>A0A6L2P7V5</accession>
<dbReference type="Proteomes" id="UP000502823">
    <property type="component" value="Unassembled WGS sequence"/>
</dbReference>
<dbReference type="Pfam" id="PF13565">
    <property type="entry name" value="HTH_32"/>
    <property type="match status" value="1"/>
</dbReference>
<proteinExistence type="predicted"/>